<reference evidence="8" key="1">
    <citation type="submission" date="2024-07" db="EMBL/GenBank/DDBJ databases">
        <title>Two chromosome-level genome assemblies of Korean endemic species Abeliophyllum distichum and Forsythia ovata (Oleaceae).</title>
        <authorList>
            <person name="Jang H."/>
        </authorList>
    </citation>
    <scope>NUCLEOTIDE SEQUENCE [LARGE SCALE GENOMIC DNA]</scope>
</reference>
<keyword evidence="2 6" id="KW-0689">Ribosomal protein</keyword>
<evidence type="ECO:0000313" key="6">
    <source>
        <dbReference type="EMBL" id="KAL2468612.1"/>
    </source>
</evidence>
<dbReference type="Pfam" id="PF01776">
    <property type="entry name" value="Ribosomal_L22e"/>
    <property type="match status" value="1"/>
</dbReference>
<proteinExistence type="inferred from homology"/>
<dbReference type="InterPro" id="IPR002671">
    <property type="entry name" value="Ribosomal_eL22"/>
</dbReference>
<accession>A0ABD1PXH1</accession>
<name>A0ABD1PXH1_9LAMI</name>
<dbReference type="FunFam" id="3.30.1360.210:FF:000002">
    <property type="entry name" value="60S ribosomal protein L22-2"/>
    <property type="match status" value="1"/>
</dbReference>
<evidence type="ECO:0000256" key="3">
    <source>
        <dbReference type="ARBA" id="ARBA00023274"/>
    </source>
</evidence>
<comment type="similarity">
    <text evidence="1">Belongs to the eukaryotic ribosomal protein eL22 family.</text>
</comment>
<dbReference type="GO" id="GO:1990904">
    <property type="term" value="C:ribonucleoprotein complex"/>
    <property type="evidence" value="ECO:0007669"/>
    <property type="project" value="UniProtKB-KW"/>
</dbReference>
<evidence type="ECO:0000256" key="2">
    <source>
        <dbReference type="ARBA" id="ARBA00022980"/>
    </source>
</evidence>
<evidence type="ECO:0000313" key="8">
    <source>
        <dbReference type="Proteomes" id="UP001604277"/>
    </source>
</evidence>
<organism evidence="6 8">
    <name type="scientific">Forsythia ovata</name>
    <dbReference type="NCBI Taxonomy" id="205694"/>
    <lineage>
        <taxon>Eukaryota</taxon>
        <taxon>Viridiplantae</taxon>
        <taxon>Streptophyta</taxon>
        <taxon>Embryophyta</taxon>
        <taxon>Tracheophyta</taxon>
        <taxon>Spermatophyta</taxon>
        <taxon>Magnoliopsida</taxon>
        <taxon>eudicotyledons</taxon>
        <taxon>Gunneridae</taxon>
        <taxon>Pentapetalae</taxon>
        <taxon>asterids</taxon>
        <taxon>lamiids</taxon>
        <taxon>Lamiales</taxon>
        <taxon>Oleaceae</taxon>
        <taxon>Forsythieae</taxon>
        <taxon>Forsythia</taxon>
    </lineage>
</organism>
<keyword evidence="8" id="KW-1185">Reference proteome</keyword>
<keyword evidence="3" id="KW-0687">Ribonucleoprotein</keyword>
<dbReference type="GO" id="GO:0005840">
    <property type="term" value="C:ribosome"/>
    <property type="evidence" value="ECO:0007669"/>
    <property type="project" value="UniProtKB-KW"/>
</dbReference>
<reference evidence="6" key="2">
    <citation type="submission" date="2024-07" db="EMBL/GenBank/DDBJ databases">
        <title>Two chromosome-level genome assemblies of Korean endemic species Abeliophyllum distichum and Forsythia ovata (Oleaceae).</title>
        <authorList>
            <person name="Mun J.H."/>
        </authorList>
    </citation>
    <scope>NUCLEOTIDE SEQUENCE</scope>
    <source>
        <strain evidence="6">KNKB202402200001</strain>
        <tissue evidence="6">Leaf</tissue>
    </source>
</reference>
<dbReference type="Gene3D" id="3.30.1360.210">
    <property type="match status" value="1"/>
</dbReference>
<dbReference type="InterPro" id="IPR038526">
    <property type="entry name" value="Ribosomal_eL22_sf"/>
</dbReference>
<evidence type="ECO:0000256" key="5">
    <source>
        <dbReference type="ARBA" id="ARBA00041214"/>
    </source>
</evidence>
<protein>
    <recommendedName>
        <fullName evidence="4">Large ribosomal subunit protein eL22</fullName>
    </recommendedName>
    <alternativeName>
        <fullName evidence="5">60S ribosomal protein L22</fullName>
    </alternativeName>
</protein>
<dbReference type="AlphaFoldDB" id="A0ABD1PXH1"/>
<dbReference type="PANTHER" id="PTHR10064">
    <property type="entry name" value="60S RIBOSOMAL PROTEIN L22"/>
    <property type="match status" value="1"/>
</dbReference>
<gene>
    <name evidence="6" type="ORF">Fot_50188</name>
    <name evidence="7" type="ORF">Fot_50717</name>
</gene>
<evidence type="ECO:0000313" key="7">
    <source>
        <dbReference type="EMBL" id="KAL2469141.1"/>
    </source>
</evidence>
<evidence type="ECO:0000256" key="4">
    <source>
        <dbReference type="ARBA" id="ARBA00040613"/>
    </source>
</evidence>
<dbReference type="EMBL" id="JBFOLJ010000016">
    <property type="protein sequence ID" value="KAL2468612.1"/>
    <property type="molecule type" value="Genomic_DNA"/>
</dbReference>
<evidence type="ECO:0000256" key="1">
    <source>
        <dbReference type="ARBA" id="ARBA00007817"/>
    </source>
</evidence>
<dbReference type="PANTHER" id="PTHR10064:SF0">
    <property type="entry name" value="FI24544P1-RELATED"/>
    <property type="match status" value="1"/>
</dbReference>
<dbReference type="GO" id="GO:0003735">
    <property type="term" value="F:structural constituent of ribosome"/>
    <property type="evidence" value="ECO:0007669"/>
    <property type="project" value="UniProtKB-ARBA"/>
</dbReference>
<dbReference type="Proteomes" id="UP001604277">
    <property type="component" value="Unassembled WGS sequence"/>
</dbReference>
<comment type="caution">
    <text evidence="6">The sequence shown here is derived from an EMBL/GenBank/DDBJ whole genome shotgun (WGS) entry which is preliminary data.</text>
</comment>
<sequence length="142" mass="15995">MYNFITETCLKVKKMSKGGAAGGAVKGGKKKASTFVIDCSKPVEDKIMDIASLEKFLQERIKVGGKPGALGESVIVSRDKSKITVIANDTSFSKRYLKYLTKKYLKKNNVRDWLRVIASNKDRSVYELRYFNIAENEAEEEE</sequence>
<dbReference type="EMBL" id="JBFOLJ010000016">
    <property type="protein sequence ID" value="KAL2469141.1"/>
    <property type="molecule type" value="Genomic_DNA"/>
</dbReference>